<dbReference type="STRING" id="1156417.Y919_03460"/>
<dbReference type="GO" id="GO:0009401">
    <property type="term" value="P:phosphoenolpyruvate-dependent sugar phosphotransferase system"/>
    <property type="evidence" value="ECO:0007669"/>
    <property type="project" value="InterPro"/>
</dbReference>
<keyword evidence="5 9" id="KW-0812">Transmembrane</keyword>
<name>A0A096DNR1_9FIRM</name>
<dbReference type="Proteomes" id="UP000029622">
    <property type="component" value="Unassembled WGS sequence"/>
</dbReference>
<evidence type="ECO:0000256" key="1">
    <source>
        <dbReference type="ARBA" id="ARBA00004651"/>
    </source>
</evidence>
<accession>A0A096DNR1</accession>
<evidence type="ECO:0000256" key="6">
    <source>
        <dbReference type="ARBA" id="ARBA00022989"/>
    </source>
</evidence>
<dbReference type="InterPro" id="IPR004796">
    <property type="entry name" value="PTS_IIC_cello"/>
</dbReference>
<gene>
    <name evidence="11" type="ORF">Y919_03460</name>
</gene>
<evidence type="ECO:0000256" key="4">
    <source>
        <dbReference type="ARBA" id="ARBA00022597"/>
    </source>
</evidence>
<protein>
    <recommendedName>
        <fullName evidence="8">Permease IIC component</fullName>
    </recommendedName>
</protein>
<feature type="transmembrane region" description="Helical" evidence="9">
    <location>
        <begin position="279"/>
        <end position="299"/>
    </location>
</feature>
<sequence length="428" mass="45830">MKGFFSFMEKHFVPVAARIGSQRHLVAIRDGFVGIMPLILAGSFAVLLNQTVFKWIPVLGTLTAINGNVWWGTFAVMSLLIAFSVGYNLAKGYGSDALAAGVISAAAFLVVTPQAHGDAGWGYIHWGYLNATGLFTAIIVAIIATEIFVRLMKKNIVIKMPDNVPPAVGRAFAAVIPGLIAVYVLGILAFLISKLGGTSLYDLVLNLIQKPLQGFSQGVLSAMFFAMLINLFWFFGLHGANIMDPIMNTLYLPALEANASAIQQGLQAPNVVTRVFFDAYVHLGGSGATLALILAIFIASKRRKDYRTIAKLGTPAGIFQINEPIIFGLPIVLNPILFIPFIIVPGVLTFIAYVATASGLVPPTYVVMPWTTPVGIGGFLATGGDIRGGLLALVNFIVAVMIYLPFVILADKMVRGEHDTEKGKSTAE</sequence>
<evidence type="ECO:0000256" key="3">
    <source>
        <dbReference type="ARBA" id="ARBA00022475"/>
    </source>
</evidence>
<dbReference type="GO" id="GO:0005886">
    <property type="term" value="C:plasma membrane"/>
    <property type="evidence" value="ECO:0007669"/>
    <property type="project" value="UniProtKB-SubCell"/>
</dbReference>
<dbReference type="GO" id="GO:1902815">
    <property type="term" value="P:N,N'-diacetylchitobiose import"/>
    <property type="evidence" value="ECO:0007669"/>
    <property type="project" value="TreeGrafter"/>
</dbReference>
<keyword evidence="6 9" id="KW-1133">Transmembrane helix</keyword>
<dbReference type="PANTHER" id="PTHR33989:SF4">
    <property type="entry name" value="PTS SYSTEM N,N'-DIACETYLCHITOBIOSE-SPECIFIC EIIC COMPONENT"/>
    <property type="match status" value="1"/>
</dbReference>
<dbReference type="InterPro" id="IPR051088">
    <property type="entry name" value="PTS_Sugar-EIIC/EIIB"/>
</dbReference>
<evidence type="ECO:0000259" key="10">
    <source>
        <dbReference type="PROSITE" id="PS51105"/>
    </source>
</evidence>
<comment type="caution">
    <text evidence="11">The sequence shown here is derived from an EMBL/GenBank/DDBJ whole genome shotgun (WGS) entry which is preliminary data.</text>
</comment>
<evidence type="ECO:0000313" key="11">
    <source>
        <dbReference type="EMBL" id="KGG80901.1"/>
    </source>
</evidence>
<keyword evidence="7 8" id="KW-0472">Membrane</keyword>
<dbReference type="PIRSF" id="PIRSF006351">
    <property type="entry name" value="PTS_EIIC-Cellobiose"/>
    <property type="match status" value="1"/>
</dbReference>
<feature type="domain" description="PTS EIIC type-3" evidence="10">
    <location>
        <begin position="8"/>
        <end position="406"/>
    </location>
</feature>
<comment type="subcellular location">
    <subcellularLocation>
        <location evidence="1">Cell membrane</location>
        <topology evidence="1">Multi-pass membrane protein</topology>
    </subcellularLocation>
</comment>
<reference evidence="11 12" key="1">
    <citation type="submission" date="2013-12" db="EMBL/GenBank/DDBJ databases">
        <title>Draft genome sequence of Caloranaerobacter sp. H53214.</title>
        <authorList>
            <person name="Jiang L.J."/>
            <person name="Shao Z.Z."/>
            <person name="Long M.N."/>
        </authorList>
    </citation>
    <scope>NUCLEOTIDE SEQUENCE [LARGE SCALE GENOMIC DNA]</scope>
    <source>
        <strain evidence="11 12">H53214</strain>
    </source>
</reference>
<dbReference type="GO" id="GO:0008982">
    <property type="term" value="F:protein-N(PI)-phosphohistidine-sugar phosphotransferase activity"/>
    <property type="evidence" value="ECO:0007669"/>
    <property type="project" value="UniProtKB-UniRule"/>
</dbReference>
<dbReference type="NCBIfam" id="TIGR00410">
    <property type="entry name" value="lacE"/>
    <property type="match status" value="1"/>
</dbReference>
<keyword evidence="2 8" id="KW-0813">Transport</keyword>
<evidence type="ECO:0000256" key="9">
    <source>
        <dbReference type="SAM" id="Phobius"/>
    </source>
</evidence>
<feature type="transmembrane region" description="Helical" evidence="9">
    <location>
        <begin position="97"/>
        <end position="116"/>
    </location>
</feature>
<dbReference type="InterPro" id="IPR003352">
    <property type="entry name" value="PTS_EIIC"/>
</dbReference>
<feature type="transmembrane region" description="Helical" evidence="9">
    <location>
        <begin position="128"/>
        <end position="149"/>
    </location>
</feature>
<organism evidence="11 12">
    <name type="scientific">Caloranaerobacter azorensis H53214</name>
    <dbReference type="NCBI Taxonomy" id="1156417"/>
    <lineage>
        <taxon>Bacteria</taxon>
        <taxon>Bacillati</taxon>
        <taxon>Bacillota</taxon>
        <taxon>Tissierellia</taxon>
        <taxon>Tissierellales</taxon>
        <taxon>Thermohalobacteraceae</taxon>
        <taxon>Caloranaerobacter</taxon>
    </lineage>
</organism>
<dbReference type="EMBL" id="AZTB01000011">
    <property type="protein sequence ID" value="KGG80901.1"/>
    <property type="molecule type" value="Genomic_DNA"/>
</dbReference>
<dbReference type="PROSITE" id="PS51105">
    <property type="entry name" value="PTS_EIIC_TYPE_3"/>
    <property type="match status" value="1"/>
</dbReference>
<dbReference type="PANTHER" id="PTHR33989">
    <property type="match status" value="1"/>
</dbReference>
<comment type="function">
    <text evidence="8">The phosphoenolpyruvate-dependent sugar phosphotransferase system (PTS), a major carbohydrate active -transport system, catalyzes the phosphorylation of incoming sugar substrates concomitant with their translocation across the cell membrane.</text>
</comment>
<dbReference type="InterPro" id="IPR004501">
    <property type="entry name" value="PTS_EIIC_3"/>
</dbReference>
<keyword evidence="3 8" id="KW-1003">Cell membrane</keyword>
<feature type="transmembrane region" description="Helical" evidence="9">
    <location>
        <begin position="31"/>
        <end position="49"/>
    </location>
</feature>
<evidence type="ECO:0000256" key="8">
    <source>
        <dbReference type="PIRNR" id="PIRNR006351"/>
    </source>
</evidence>
<evidence type="ECO:0000256" key="2">
    <source>
        <dbReference type="ARBA" id="ARBA00022448"/>
    </source>
</evidence>
<dbReference type="AlphaFoldDB" id="A0A096DNR1"/>
<feature type="transmembrane region" description="Helical" evidence="9">
    <location>
        <begin position="390"/>
        <end position="410"/>
    </location>
</feature>
<evidence type="ECO:0000256" key="7">
    <source>
        <dbReference type="ARBA" id="ARBA00023136"/>
    </source>
</evidence>
<feature type="transmembrane region" description="Helical" evidence="9">
    <location>
        <begin position="69"/>
        <end position="90"/>
    </location>
</feature>
<dbReference type="RefSeq" id="WP_035162445.1">
    <property type="nucleotide sequence ID" value="NZ_AZTB01000011.1"/>
</dbReference>
<feature type="transmembrane region" description="Helical" evidence="9">
    <location>
        <begin position="336"/>
        <end position="361"/>
    </location>
</feature>
<feature type="transmembrane region" description="Helical" evidence="9">
    <location>
        <begin position="170"/>
        <end position="192"/>
    </location>
</feature>
<evidence type="ECO:0000256" key="5">
    <source>
        <dbReference type="ARBA" id="ARBA00022692"/>
    </source>
</evidence>
<evidence type="ECO:0000313" key="12">
    <source>
        <dbReference type="Proteomes" id="UP000029622"/>
    </source>
</evidence>
<proteinExistence type="predicted"/>
<dbReference type="Pfam" id="PF02378">
    <property type="entry name" value="PTS_EIIC"/>
    <property type="match status" value="1"/>
</dbReference>
<keyword evidence="4 8" id="KW-0762">Sugar transport</keyword>
<feature type="transmembrane region" description="Helical" evidence="9">
    <location>
        <begin position="212"/>
        <end position="237"/>
    </location>
</feature>